<dbReference type="EMBL" id="JAFCMP010000064">
    <property type="protein sequence ID" value="KAG5188758.1"/>
    <property type="molecule type" value="Genomic_DNA"/>
</dbReference>
<dbReference type="AlphaFoldDB" id="A0A835Z961"/>
<evidence type="ECO:0000313" key="7">
    <source>
        <dbReference type="EMBL" id="KAG5188758.1"/>
    </source>
</evidence>
<evidence type="ECO:0000256" key="5">
    <source>
        <dbReference type="SAM" id="MobiDB-lite"/>
    </source>
</evidence>
<dbReference type="Gene3D" id="3.30.470.20">
    <property type="entry name" value="ATP-grasp fold, B domain"/>
    <property type="match status" value="2"/>
</dbReference>
<dbReference type="PANTHER" id="PTHR43585">
    <property type="entry name" value="FUMIPYRROLE BIOSYNTHESIS PROTEIN C"/>
    <property type="match status" value="1"/>
</dbReference>
<comment type="caution">
    <text evidence="7">The sequence shown here is derived from an EMBL/GenBank/DDBJ whole genome shotgun (WGS) entry which is preliminary data.</text>
</comment>
<protein>
    <submittedName>
        <fullName evidence="7">ATP-grasp domain-containing protein</fullName>
    </submittedName>
</protein>
<reference evidence="7" key="1">
    <citation type="submission" date="2021-02" db="EMBL/GenBank/DDBJ databases">
        <title>First Annotated Genome of the Yellow-green Alga Tribonema minus.</title>
        <authorList>
            <person name="Mahan K.M."/>
        </authorList>
    </citation>
    <scope>NUCLEOTIDE SEQUENCE</scope>
    <source>
        <strain evidence="7">UTEX B ZZ1240</strain>
    </source>
</reference>
<evidence type="ECO:0000256" key="1">
    <source>
        <dbReference type="ARBA" id="ARBA00022598"/>
    </source>
</evidence>
<keyword evidence="3 4" id="KW-0067">ATP-binding</keyword>
<evidence type="ECO:0000313" key="8">
    <source>
        <dbReference type="Proteomes" id="UP000664859"/>
    </source>
</evidence>
<dbReference type="InterPro" id="IPR011761">
    <property type="entry name" value="ATP-grasp"/>
</dbReference>
<keyword evidence="8" id="KW-1185">Reference proteome</keyword>
<keyword evidence="2 4" id="KW-0547">Nucleotide-binding</keyword>
<organism evidence="7 8">
    <name type="scientific">Tribonema minus</name>
    <dbReference type="NCBI Taxonomy" id="303371"/>
    <lineage>
        <taxon>Eukaryota</taxon>
        <taxon>Sar</taxon>
        <taxon>Stramenopiles</taxon>
        <taxon>Ochrophyta</taxon>
        <taxon>PX clade</taxon>
        <taxon>Xanthophyceae</taxon>
        <taxon>Tribonematales</taxon>
        <taxon>Tribonemataceae</taxon>
        <taxon>Tribonema</taxon>
    </lineage>
</organism>
<feature type="domain" description="ATP-grasp" evidence="6">
    <location>
        <begin position="680"/>
        <end position="883"/>
    </location>
</feature>
<dbReference type="PANTHER" id="PTHR43585:SF2">
    <property type="entry name" value="ATP-GRASP ENZYME FSQD"/>
    <property type="match status" value="1"/>
</dbReference>
<name>A0A835Z961_9STRA</name>
<feature type="domain" description="ATP-grasp" evidence="6">
    <location>
        <begin position="253"/>
        <end position="456"/>
    </location>
</feature>
<dbReference type="PROSITE" id="PS50975">
    <property type="entry name" value="ATP_GRASP"/>
    <property type="match status" value="2"/>
</dbReference>
<evidence type="ECO:0000256" key="3">
    <source>
        <dbReference type="ARBA" id="ARBA00022840"/>
    </source>
</evidence>
<accession>A0A835Z961</accession>
<evidence type="ECO:0000259" key="6">
    <source>
        <dbReference type="PROSITE" id="PS50975"/>
    </source>
</evidence>
<dbReference type="Pfam" id="PF13535">
    <property type="entry name" value="ATP-grasp_4"/>
    <property type="match status" value="2"/>
</dbReference>
<evidence type="ECO:0000256" key="2">
    <source>
        <dbReference type="ARBA" id="ARBA00022741"/>
    </source>
</evidence>
<dbReference type="Proteomes" id="UP000664859">
    <property type="component" value="Unassembled WGS sequence"/>
</dbReference>
<evidence type="ECO:0000256" key="4">
    <source>
        <dbReference type="PROSITE-ProRule" id="PRU00409"/>
    </source>
</evidence>
<dbReference type="GO" id="GO:0005524">
    <property type="term" value="F:ATP binding"/>
    <property type="evidence" value="ECO:0007669"/>
    <property type="project" value="UniProtKB-UniRule"/>
</dbReference>
<dbReference type="GO" id="GO:0016874">
    <property type="term" value="F:ligase activity"/>
    <property type="evidence" value="ECO:0007669"/>
    <property type="project" value="UniProtKB-KW"/>
</dbReference>
<keyword evidence="1" id="KW-0436">Ligase</keyword>
<feature type="region of interest" description="Disordered" evidence="5">
    <location>
        <begin position="985"/>
        <end position="1008"/>
    </location>
</feature>
<dbReference type="GO" id="GO:0046872">
    <property type="term" value="F:metal ion binding"/>
    <property type="evidence" value="ECO:0007669"/>
    <property type="project" value="InterPro"/>
</dbReference>
<dbReference type="NCBIfam" id="NF005543">
    <property type="entry name" value="PRK07206.1"/>
    <property type="match status" value="2"/>
</dbReference>
<sequence length="1022" mass="112000">MTLPPSPPPPALTQEEEAYFTPLWKIKGTQSFAGNGVLQPPASKQGALNARTVEDEGFQPLRKARTETLSTLNRRFSFNSRAAKEGYAAVWEKRDPWRMLKKNVSFAVPAHPSSAKKSALSSPPSPVQERRNQSVVVVDPFSSGAILARRAVAEGFHCIRVLSEVDSPVAKLVQEGMVLEFDATFQYDDRGVDSETAIARLVSSLKALPWAVVAVLAGAEPGVEIADILSNRLSLDTNGEELSLARRNKYEMGERVRSCGPRAVQQRMAHSWDDVETFFTEWTPSPFRVVVKPLESAGSDDVYLCHSKDEVRDAFDTINGKINGLGCVNEGALVQEFLDGTEYVIDSVSRDGVHKVVAIWEYDKRSVNGANFVYFGMKLNDAAGEREAALCDYALTILDAMGVKFGPGHMEIKYTQDGPCLVEVGTRCHGGEGTWQGIANACVGYNQIDSTFDSYCMPELWEQLPPRPTHLLKAGREVFFVAREQGMLRALPGLKEIQAMPSFVRCEVAAKPRDFVYRTVDCFTRPGSAQLVHGEEAVVLRDYERVRELESRGLFDFEIICPNPLPTAAVVIVDPFSSGALLSALVLKHKLRLVMVFSEVDSPIANLVQQGTNLRPDVTIQHDSTHTDPEALVELPHPIIAILPGAETGVELADVLSHRLGTRSNGEELSEARRNKYMMGEQVRSSGVRAVQQKMARTWDDVEAFFSEWTPEPFRVVVKPLESAGSDDVYLCHSKEEVHDAFFTINGKINGLGCVNEGALVQEYLDGIEYVVDTVSRDGVHKVVAIWEYDKRSVNGANFVYFGMKLRAVACDLTRALVAYARQVLDAMNIANGPGHMEIKVTPSGPCLVEVGSRCHGGEGTWQPIANECVGYNQIDLALDAYVRPDAWDAIPAEPTSLLKTGREVFLVSHAAGLVRTAPGVDVIRALPSFRGMEMTAQPGSYVYPTVDCFTRPGAVQLVHEDGEALAEDYERIRALEQEQGGLFELEGGGGEGLPPPPRSPVHRTLSFSSASGGHVAQALLI</sequence>
<dbReference type="SUPFAM" id="SSF56059">
    <property type="entry name" value="Glutathione synthetase ATP-binding domain-like"/>
    <property type="match status" value="2"/>
</dbReference>
<dbReference type="InterPro" id="IPR052032">
    <property type="entry name" value="ATP-dep_AA_Ligase"/>
</dbReference>
<gene>
    <name evidence="7" type="ORF">JKP88DRAFT_267504</name>
</gene>
<proteinExistence type="predicted"/>
<dbReference type="OrthoDB" id="434648at2759"/>